<feature type="binding site" evidence="14">
    <location>
        <position position="10"/>
    </location>
    <ligand>
        <name>Mg(2+)</name>
        <dbReference type="ChEBI" id="CHEBI:18420"/>
    </ligand>
</feature>
<dbReference type="InterPro" id="IPR023214">
    <property type="entry name" value="HAD_sf"/>
</dbReference>
<dbReference type="PATRIC" id="fig|1397.4.peg.3134"/>
<evidence type="ECO:0000256" key="15">
    <source>
        <dbReference type="PIRSR" id="PIRSR610972-4"/>
    </source>
</evidence>
<feature type="active site" description="Nucleophile" evidence="12">
    <location>
        <position position="8"/>
    </location>
</feature>
<evidence type="ECO:0000313" key="17">
    <source>
        <dbReference type="Proteomes" id="UP000036045"/>
    </source>
</evidence>
<feature type="binding site" evidence="13">
    <location>
        <begin position="43"/>
        <end position="48"/>
    </location>
    <ligand>
        <name>substrate</name>
    </ligand>
</feature>
<dbReference type="NCBIfam" id="TIGR01509">
    <property type="entry name" value="HAD-SF-IA-v3"/>
    <property type="match status" value="1"/>
</dbReference>
<dbReference type="Proteomes" id="UP000036045">
    <property type="component" value="Unassembled WGS sequence"/>
</dbReference>
<feature type="binding site" evidence="13">
    <location>
        <begin position="8"/>
        <end position="10"/>
    </location>
    <ligand>
        <name>substrate</name>
    </ligand>
</feature>
<keyword evidence="7 16" id="KW-0413">Isomerase</keyword>
<dbReference type="InterPro" id="IPR010976">
    <property type="entry name" value="B-phosphoglucomutase_hydrolase"/>
</dbReference>
<name>A0A0J1INK3_NIACI</name>
<comment type="subcellular location">
    <subcellularLocation>
        <location evidence="1">Cytoplasm</location>
    </subcellularLocation>
</comment>
<evidence type="ECO:0000256" key="10">
    <source>
        <dbReference type="ARBA" id="ARBA00044968"/>
    </source>
</evidence>
<feature type="binding site" evidence="13">
    <location>
        <begin position="115"/>
        <end position="119"/>
    </location>
    <ligand>
        <name>substrate</name>
    </ligand>
</feature>
<dbReference type="Gene3D" id="1.10.150.240">
    <property type="entry name" value="Putative phosphatase, domain 2"/>
    <property type="match status" value="1"/>
</dbReference>
<keyword evidence="5 14" id="KW-0479">Metal-binding</keyword>
<accession>A0A0J1INK3</accession>
<dbReference type="SUPFAM" id="SSF56784">
    <property type="entry name" value="HAD-like"/>
    <property type="match status" value="1"/>
</dbReference>
<feature type="binding site" evidence="14">
    <location>
        <position position="170"/>
    </location>
    <ligand>
        <name>Mg(2+)</name>
        <dbReference type="ChEBI" id="CHEBI:18420"/>
    </ligand>
</feature>
<evidence type="ECO:0000256" key="6">
    <source>
        <dbReference type="ARBA" id="ARBA00022842"/>
    </source>
</evidence>
<dbReference type="SFLD" id="SFLDS00003">
    <property type="entry name" value="Haloacid_Dehalogenase"/>
    <property type="match status" value="1"/>
</dbReference>
<dbReference type="InterPro" id="IPR036412">
    <property type="entry name" value="HAD-like_sf"/>
</dbReference>
<dbReference type="SFLD" id="SFLDG01129">
    <property type="entry name" value="C1.5:_HAD__Beta-PGM__Phosphata"/>
    <property type="match status" value="1"/>
</dbReference>
<evidence type="ECO:0000256" key="8">
    <source>
        <dbReference type="ARBA" id="ARBA00023277"/>
    </source>
</evidence>
<organism evidence="16 17">
    <name type="scientific">Niallia circulans</name>
    <name type="common">Bacillus circulans</name>
    <dbReference type="NCBI Taxonomy" id="1397"/>
    <lineage>
        <taxon>Bacteria</taxon>
        <taxon>Bacillati</taxon>
        <taxon>Bacillota</taxon>
        <taxon>Bacilli</taxon>
        <taxon>Bacillales</taxon>
        <taxon>Bacillaceae</taxon>
        <taxon>Niallia</taxon>
    </lineage>
</organism>
<feature type="binding site" evidence="14">
    <location>
        <position position="8"/>
    </location>
    <ligand>
        <name>Mg(2+)</name>
        <dbReference type="ChEBI" id="CHEBI:18420"/>
    </ligand>
</feature>
<proteinExistence type="inferred from homology"/>
<dbReference type="NCBIfam" id="TIGR01990">
    <property type="entry name" value="bPGM"/>
    <property type="match status" value="1"/>
</dbReference>
<keyword evidence="3" id="KW-0963">Cytoplasm</keyword>
<dbReference type="GO" id="GO:0008801">
    <property type="term" value="F:beta-phosphoglucomutase activity"/>
    <property type="evidence" value="ECO:0007669"/>
    <property type="project" value="UniProtKB-EC"/>
</dbReference>
<dbReference type="InterPro" id="IPR023198">
    <property type="entry name" value="PGP-like_dom2"/>
</dbReference>
<feature type="binding site" evidence="14">
    <location>
        <position position="171"/>
    </location>
    <ligand>
        <name>Mg(2+)</name>
        <dbReference type="ChEBI" id="CHEBI:18420"/>
    </ligand>
</feature>
<evidence type="ECO:0000256" key="3">
    <source>
        <dbReference type="ARBA" id="ARBA00022490"/>
    </source>
</evidence>
<dbReference type="GeneID" id="56351957"/>
<dbReference type="InterPro" id="IPR051600">
    <property type="entry name" value="Beta-PGM-like"/>
</dbReference>
<keyword evidence="6 14" id="KW-0460">Magnesium</keyword>
<evidence type="ECO:0000256" key="1">
    <source>
        <dbReference type="ARBA" id="ARBA00004496"/>
    </source>
</evidence>
<evidence type="ECO:0000256" key="12">
    <source>
        <dbReference type="PIRSR" id="PIRSR610972-1"/>
    </source>
</evidence>
<dbReference type="OrthoDB" id="9797743at2"/>
<dbReference type="EMBL" id="LDPH01000003">
    <property type="protein sequence ID" value="KLV27541.1"/>
    <property type="molecule type" value="Genomic_DNA"/>
</dbReference>
<dbReference type="InterPro" id="IPR006439">
    <property type="entry name" value="HAD-SF_hydro_IA"/>
</dbReference>
<feature type="binding site" evidence="13">
    <location>
        <position position="24"/>
    </location>
    <ligand>
        <name>substrate</name>
    </ligand>
</feature>
<dbReference type="GO" id="GO:0005737">
    <property type="term" value="C:cytoplasm"/>
    <property type="evidence" value="ECO:0007669"/>
    <property type="project" value="UniProtKB-SubCell"/>
</dbReference>
<keyword evidence="4" id="KW-0597">Phosphoprotein</keyword>
<evidence type="ECO:0000256" key="5">
    <source>
        <dbReference type="ARBA" id="ARBA00022723"/>
    </source>
</evidence>
<protein>
    <recommendedName>
        <fullName evidence="11">Beta-phosphoglucomutase</fullName>
        <ecNumber evidence="10">5.4.2.6</ecNumber>
    </recommendedName>
</protein>
<dbReference type="InterPro" id="IPR010972">
    <property type="entry name" value="Beta-PGM"/>
</dbReference>
<evidence type="ECO:0000256" key="7">
    <source>
        <dbReference type="ARBA" id="ARBA00023235"/>
    </source>
</evidence>
<dbReference type="PANTHER" id="PTHR46193:SF18">
    <property type="entry name" value="HEXITOL PHOSPHATASE B"/>
    <property type="match status" value="1"/>
</dbReference>
<dbReference type="EC" id="5.4.2.6" evidence="10"/>
<dbReference type="SFLD" id="SFLDF00046">
    <property type="entry name" value="beta-phosphoglucomutase"/>
    <property type="match status" value="1"/>
</dbReference>
<sequence length="219" mass="24240">MLKGIIFDLDGVITDTAEYHYLAWKKTAEAIAVPFDREFNEELKGVSRMDSLYKILDHGGIRGQFSDAQVEELAHDKNTYYQELIKEITPNDLLPGIKDFLVECKEAGLQLGLASASKNGPVILDRLEVTNFFDTIVDPGKLKKGKPDPEIFVKAAEQLQLQVRECVGVEDAEAGIQAIKGANMFAVGVGTPDRMKLADWQVGSTAEITLERLKEKLGE</sequence>
<dbReference type="GO" id="GO:0000287">
    <property type="term" value="F:magnesium ion binding"/>
    <property type="evidence" value="ECO:0007669"/>
    <property type="project" value="InterPro"/>
</dbReference>
<reference evidence="16 17" key="1">
    <citation type="submission" date="2015-05" db="EMBL/GenBank/DDBJ databases">
        <title>Whole genome sequence and identification of bacterial endophytes from Costus igneus.</title>
        <authorList>
            <person name="Lee Y.P."/>
            <person name="Gan H.M."/>
            <person name="Eng W."/>
            <person name="Wheatley M.S."/>
            <person name="Caraballo A."/>
            <person name="Polter S."/>
            <person name="Savka M.A."/>
            <person name="Hudson A.O."/>
        </authorList>
    </citation>
    <scope>NUCLEOTIDE SEQUENCE [LARGE SCALE GENOMIC DNA]</scope>
    <source>
        <strain evidence="16 17">RIT379</strain>
    </source>
</reference>
<dbReference type="CDD" id="cd02598">
    <property type="entry name" value="HAD_BPGM"/>
    <property type="match status" value="1"/>
</dbReference>
<keyword evidence="8" id="KW-0119">Carbohydrate metabolism</keyword>
<feature type="site" description="Important for catalytic activity and assists the phosphoryl transfer reaction to Asp8 by balancing charge and orienting the reacting groups" evidence="15">
    <location>
        <position position="146"/>
    </location>
</feature>
<comment type="similarity">
    <text evidence="2">Belongs to the HAD-like hydrolase superfamily. CbbY/CbbZ/Gph/YieH family.</text>
</comment>
<dbReference type="NCBIfam" id="TIGR02009">
    <property type="entry name" value="PGMB-YQAB-SF"/>
    <property type="match status" value="1"/>
</dbReference>
<dbReference type="Pfam" id="PF00702">
    <property type="entry name" value="Hydrolase"/>
    <property type="match status" value="1"/>
</dbReference>
<dbReference type="SFLD" id="SFLDG01135">
    <property type="entry name" value="C1.5.6:_HAD__Beta-PGM__Phospha"/>
    <property type="match status" value="1"/>
</dbReference>
<feature type="active site" description="Proton donor/acceptor" evidence="12">
    <location>
        <position position="10"/>
    </location>
</feature>
<comment type="catalytic activity">
    <reaction evidence="9">
        <text>beta-D-glucose 1-phosphate = beta-D-glucose 6-phosphate</text>
        <dbReference type="Rhea" id="RHEA:20113"/>
        <dbReference type="ChEBI" id="CHEBI:57684"/>
        <dbReference type="ChEBI" id="CHEBI:58247"/>
        <dbReference type="EC" id="5.4.2.6"/>
    </reaction>
</comment>
<dbReference type="PANTHER" id="PTHR46193">
    <property type="entry name" value="6-PHOSPHOGLUCONATE PHOSPHATASE"/>
    <property type="match status" value="1"/>
</dbReference>
<keyword evidence="17" id="KW-1185">Reference proteome</keyword>
<feature type="binding site" evidence="13">
    <location>
        <position position="77"/>
    </location>
    <ligand>
        <name>substrate</name>
    </ligand>
</feature>
<dbReference type="GO" id="GO:0005975">
    <property type="term" value="P:carbohydrate metabolic process"/>
    <property type="evidence" value="ECO:0007669"/>
    <property type="project" value="InterPro"/>
</dbReference>
<evidence type="ECO:0000256" key="2">
    <source>
        <dbReference type="ARBA" id="ARBA00006171"/>
    </source>
</evidence>
<comment type="caution">
    <text evidence="16">The sequence shown here is derived from an EMBL/GenBank/DDBJ whole genome shotgun (WGS) entry which is preliminary data.</text>
</comment>
<dbReference type="Gene3D" id="3.40.50.1000">
    <property type="entry name" value="HAD superfamily/HAD-like"/>
    <property type="match status" value="1"/>
</dbReference>
<dbReference type="RefSeq" id="WP_047940860.1">
    <property type="nucleotide sequence ID" value="NZ_CP053989.1"/>
</dbReference>
<feature type="site" description="Important for catalytic activity and assists the phosphoryl transfer reaction to Asp8 by balancing charge and orienting the reacting groups" evidence="15">
    <location>
        <position position="115"/>
    </location>
</feature>
<evidence type="ECO:0000256" key="9">
    <source>
        <dbReference type="ARBA" id="ARBA00044926"/>
    </source>
</evidence>
<feature type="binding site" evidence="13">
    <location>
        <position position="146"/>
    </location>
    <ligand>
        <name>substrate</name>
    </ligand>
</feature>
<feature type="binding site" evidence="13">
    <location>
        <position position="51"/>
    </location>
    <ligand>
        <name>substrate</name>
    </ligand>
</feature>
<evidence type="ECO:0000313" key="16">
    <source>
        <dbReference type="EMBL" id="KLV27541.1"/>
    </source>
</evidence>
<dbReference type="AlphaFoldDB" id="A0A0J1INK3"/>
<comment type="cofactor">
    <cofactor evidence="14">
        <name>Mg(2+)</name>
        <dbReference type="ChEBI" id="CHEBI:18420"/>
    </cofactor>
    <text evidence="14">Binds 2 magnesium ions per subunit.</text>
</comment>
<dbReference type="FunFam" id="1.10.150.240:FF:000010">
    <property type="entry name" value="Beta-phosphoglucomutase"/>
    <property type="match status" value="1"/>
</dbReference>
<evidence type="ECO:0000256" key="4">
    <source>
        <dbReference type="ARBA" id="ARBA00022553"/>
    </source>
</evidence>
<gene>
    <name evidence="16" type="ORF">ABW02_05150</name>
</gene>
<evidence type="ECO:0000256" key="11">
    <source>
        <dbReference type="ARBA" id="ARBA00044991"/>
    </source>
</evidence>
<evidence type="ECO:0000256" key="14">
    <source>
        <dbReference type="PIRSR" id="PIRSR610972-3"/>
    </source>
</evidence>
<evidence type="ECO:0000256" key="13">
    <source>
        <dbReference type="PIRSR" id="PIRSR610972-2"/>
    </source>
</evidence>